<protein>
    <submittedName>
        <fullName evidence="1">Uncharacterized protein</fullName>
    </submittedName>
</protein>
<gene>
    <name evidence="1" type="ORF">GN958_ATG10571</name>
</gene>
<name>A0A8S9UME9_PHYIN</name>
<comment type="caution">
    <text evidence="1">The sequence shown here is derived from an EMBL/GenBank/DDBJ whole genome shotgun (WGS) entry which is preliminary data.</text>
</comment>
<accession>A0A8S9UME9</accession>
<reference evidence="1" key="1">
    <citation type="submission" date="2020-03" db="EMBL/GenBank/DDBJ databases">
        <title>Hybrid Assembly of Korean Phytophthora infestans isolates.</title>
        <authorList>
            <person name="Prokchorchik M."/>
            <person name="Lee Y."/>
            <person name="Seo J."/>
            <person name="Cho J.-H."/>
            <person name="Park Y.-E."/>
            <person name="Jang D.-C."/>
            <person name="Im J.-S."/>
            <person name="Choi J.-G."/>
            <person name="Park H.-J."/>
            <person name="Lee G.-B."/>
            <person name="Lee Y.-G."/>
            <person name="Hong S.-Y."/>
            <person name="Cho K."/>
            <person name="Sohn K.H."/>
        </authorList>
    </citation>
    <scope>NUCLEOTIDE SEQUENCE</scope>
    <source>
        <strain evidence="1">KR_2_A2</strain>
    </source>
</reference>
<dbReference type="AlphaFoldDB" id="A0A8S9UME9"/>
<evidence type="ECO:0000313" key="2">
    <source>
        <dbReference type="Proteomes" id="UP000704712"/>
    </source>
</evidence>
<proteinExistence type="predicted"/>
<dbReference type="EMBL" id="JAACNO010001482">
    <property type="protein sequence ID" value="KAF4140219.1"/>
    <property type="molecule type" value="Genomic_DNA"/>
</dbReference>
<dbReference type="Proteomes" id="UP000704712">
    <property type="component" value="Unassembled WGS sequence"/>
</dbReference>
<sequence>MDRQLPLGALVPRSFFQHRSSYTNQYNPRTAAFERVKANDKVSMPTPPVLQAVESHSLAEAKKIAKPEREKVYFQRAVRVADGRFASVSRSDLTRKHARGFYYLSCDEEAMMLSLTSEKGASKTQLGS</sequence>
<organism evidence="1 2">
    <name type="scientific">Phytophthora infestans</name>
    <name type="common">Potato late blight agent</name>
    <name type="synonym">Botrytis infestans</name>
    <dbReference type="NCBI Taxonomy" id="4787"/>
    <lineage>
        <taxon>Eukaryota</taxon>
        <taxon>Sar</taxon>
        <taxon>Stramenopiles</taxon>
        <taxon>Oomycota</taxon>
        <taxon>Peronosporomycetes</taxon>
        <taxon>Peronosporales</taxon>
        <taxon>Peronosporaceae</taxon>
        <taxon>Phytophthora</taxon>
    </lineage>
</organism>
<evidence type="ECO:0000313" key="1">
    <source>
        <dbReference type="EMBL" id="KAF4140219.1"/>
    </source>
</evidence>